<feature type="domain" description="FAD-binding" evidence="1">
    <location>
        <begin position="2"/>
        <end position="160"/>
    </location>
</feature>
<dbReference type="InterPro" id="IPR050407">
    <property type="entry name" value="Geranylgeranyl_reductase"/>
</dbReference>
<evidence type="ECO:0000313" key="3">
    <source>
        <dbReference type="Proteomes" id="UP000009231"/>
    </source>
</evidence>
<dbReference type="PRINTS" id="PR00420">
    <property type="entry name" value="RNGMNOXGNASE"/>
</dbReference>
<gene>
    <name evidence="2" type="ordered locus">MSWAN_0525</name>
</gene>
<dbReference type="Pfam" id="PF01494">
    <property type="entry name" value="FAD_binding_3"/>
    <property type="match status" value="1"/>
</dbReference>
<name>F6D528_METPW</name>
<dbReference type="SUPFAM" id="SSF51905">
    <property type="entry name" value="FAD/NAD(P)-binding domain"/>
    <property type="match status" value="1"/>
</dbReference>
<dbReference type="InterPro" id="IPR036188">
    <property type="entry name" value="FAD/NAD-bd_sf"/>
</dbReference>
<organism evidence="2 3">
    <name type="scientific">Methanobacterium paludis (strain DSM 25820 / JCM 18151 / SWAN1)</name>
    <dbReference type="NCBI Taxonomy" id="868131"/>
    <lineage>
        <taxon>Archaea</taxon>
        <taxon>Methanobacteriati</taxon>
        <taxon>Methanobacteriota</taxon>
        <taxon>Methanomada group</taxon>
        <taxon>Methanobacteria</taxon>
        <taxon>Methanobacteriales</taxon>
        <taxon>Methanobacteriaceae</taxon>
        <taxon>Methanobacterium</taxon>
    </lineage>
</organism>
<dbReference type="EMBL" id="CP002772">
    <property type="protein sequence ID" value="AEG17563.1"/>
    <property type="molecule type" value="Genomic_DNA"/>
</dbReference>
<dbReference type="PANTHER" id="PTHR42685">
    <property type="entry name" value="GERANYLGERANYL DIPHOSPHATE REDUCTASE"/>
    <property type="match status" value="1"/>
</dbReference>
<dbReference type="eggNOG" id="arCOG00570">
    <property type="taxonomic scope" value="Archaea"/>
</dbReference>
<dbReference type="GO" id="GO:0071949">
    <property type="term" value="F:FAD binding"/>
    <property type="evidence" value="ECO:0007669"/>
    <property type="project" value="InterPro"/>
</dbReference>
<dbReference type="STRING" id="868131.MSWAN_0525"/>
<accession>F6D528</accession>
<proteinExistence type="predicted"/>
<dbReference type="AlphaFoldDB" id="F6D528"/>
<dbReference type="RefSeq" id="WP_013825065.1">
    <property type="nucleotide sequence ID" value="NC_015574.1"/>
</dbReference>
<reference evidence="2 3" key="1">
    <citation type="journal article" date="2014" name="Int. J. Syst. Evol. Microbiol.">
        <title>Methanobacterium paludis sp. nov. and a novel strain of Methanobacterium lacus isolated from northern peatlands.</title>
        <authorList>
            <person name="Cadillo-Quiroz H."/>
            <person name="Brauer S.L."/>
            <person name="Goodson N."/>
            <person name="Yavitt J.B."/>
            <person name="Zinder S.H."/>
        </authorList>
    </citation>
    <scope>NUCLEOTIDE SEQUENCE [LARGE SCALE GENOMIC DNA]</scope>
    <source>
        <strain evidence="3">DSM 25820 / JCM 18151 / SWAN1</strain>
    </source>
</reference>
<evidence type="ECO:0000313" key="2">
    <source>
        <dbReference type="EMBL" id="AEG17563.1"/>
    </source>
</evidence>
<evidence type="ECO:0000259" key="1">
    <source>
        <dbReference type="Pfam" id="PF01494"/>
    </source>
</evidence>
<sequence>MYDVLVVGTGPAGCMTAKMTAEAGYKVLLVEKMQLPREKSCSGILIKKSIDMVEGEFGKIPDAVLCRPTKNKGIIINDEENRVFKFESEGLNVWRNLFDQWLVSGAENAGVEFRQSTAVISCEEMQDHVLVTLQGNEIYHERAKIVVAGDGAASNLKKNLLKTQDSYIFTYQTFCSGTVDLDYNFFHAFMQPQLSQYDAWFNVKDDFLIFGIAVKDFNKIKGYHEKFLSFLASNFKAEIKSFVKGEVGIMPCVLPEYRVDLGIGRVLFVGEAANFLNPIGEGISSALASGYAAAEAIKSTYDVSEDVDVPALLNAYEKNVEPDKQYMIRQWKLLARISPKFSHLG</sequence>
<dbReference type="InterPro" id="IPR002938">
    <property type="entry name" value="FAD-bd"/>
</dbReference>
<dbReference type="Proteomes" id="UP000009231">
    <property type="component" value="Chromosome"/>
</dbReference>
<dbReference type="PANTHER" id="PTHR42685:SF22">
    <property type="entry name" value="CONDITIONED MEDIUM FACTOR RECEPTOR 1"/>
    <property type="match status" value="1"/>
</dbReference>
<dbReference type="OrthoDB" id="46008at2157"/>
<protein>
    <submittedName>
        <fullName evidence="2">Fumarate reductase/succinate dehydrogenase flavoprotein domain protein</fullName>
    </submittedName>
</protein>
<dbReference type="GeneID" id="10668012"/>
<keyword evidence="3" id="KW-1185">Reference proteome</keyword>
<dbReference type="Gene3D" id="3.50.50.60">
    <property type="entry name" value="FAD/NAD(P)-binding domain"/>
    <property type="match status" value="1"/>
</dbReference>
<dbReference type="KEGG" id="mew:MSWAN_0525"/>
<dbReference type="HOGENOM" id="CLU_024648_1_1_2"/>